<dbReference type="Gene3D" id="1.10.10.10">
    <property type="entry name" value="Winged helix-like DNA-binding domain superfamily/Winged helix DNA-binding domain"/>
    <property type="match status" value="1"/>
</dbReference>
<dbReference type="Gene3D" id="3.40.190.10">
    <property type="entry name" value="Periplasmic binding protein-like II"/>
    <property type="match status" value="2"/>
</dbReference>
<dbReference type="Pfam" id="PF03466">
    <property type="entry name" value="LysR_substrate"/>
    <property type="match status" value="1"/>
</dbReference>
<dbReference type="STRING" id="1076549.HA45_05735"/>
<dbReference type="CDD" id="cd05466">
    <property type="entry name" value="PBP2_LTTR_substrate"/>
    <property type="match status" value="1"/>
</dbReference>
<dbReference type="Pfam" id="PF00126">
    <property type="entry name" value="HTH_1"/>
    <property type="match status" value="1"/>
</dbReference>
<evidence type="ECO:0000313" key="6">
    <source>
        <dbReference type="EMBL" id="PJZ03359.1"/>
    </source>
</evidence>
<dbReference type="InterPro" id="IPR036390">
    <property type="entry name" value="WH_DNA-bd_sf"/>
</dbReference>
<reference evidence="6 7" key="1">
    <citation type="submission" date="2017-11" db="EMBL/GenBank/DDBJ databases">
        <title>The genome sequence of Pantoea rodasii DSM 26611.</title>
        <authorList>
            <person name="Gao J."/>
            <person name="Mao X."/>
            <person name="Sun J."/>
        </authorList>
    </citation>
    <scope>NUCLEOTIDE SEQUENCE [LARGE SCALE GENOMIC DNA]</scope>
    <source>
        <strain evidence="6 7">DSM 26611</strain>
    </source>
</reference>
<sequence length="296" mass="32060">MSLVRLRTFMEVYRQRSISGAARALNLTQPAVSQHISGLEVAVGRPLFERQAHGVTPTAAADDLAADIGHSLDTAESALSSARARSMDVSGTLQIIGHADFMAEKLSAELLPLLESGIRVHMHSGDGPLVAQMVIEGHCDLGVTAHPVTDPRLKGEVIFQDRVVAVAAPAVAVRLNNSANSSTDLINEPLLAYDLKLSLIDHWLDKNRIKYQTLLPAVVGQDLRGLRSLLCGGFGWSVMPAFLCQAQIAQGELVVLDAPVGDTEIRYHLIWLPSALRQPRIAHARQALVWGMNNRN</sequence>
<comment type="similarity">
    <text evidence="1">Belongs to the LysR transcriptional regulatory family.</text>
</comment>
<evidence type="ECO:0000256" key="3">
    <source>
        <dbReference type="ARBA" id="ARBA00023125"/>
    </source>
</evidence>
<gene>
    <name evidence="6" type="ORF">PRCB_22530</name>
</gene>
<dbReference type="PANTHER" id="PTHR30126:SF39">
    <property type="entry name" value="HTH-TYPE TRANSCRIPTIONAL REGULATOR CYSL"/>
    <property type="match status" value="1"/>
</dbReference>
<dbReference type="PROSITE" id="PS50931">
    <property type="entry name" value="HTH_LYSR"/>
    <property type="match status" value="1"/>
</dbReference>
<accession>A0A2M9W765</accession>
<dbReference type="OrthoDB" id="8557381at2"/>
<keyword evidence="4" id="KW-0804">Transcription</keyword>
<keyword evidence="3" id="KW-0238">DNA-binding</keyword>
<dbReference type="RefSeq" id="WP_100703812.1">
    <property type="nucleotide sequence ID" value="NZ_MLFP01000003.1"/>
</dbReference>
<dbReference type="PRINTS" id="PR00039">
    <property type="entry name" value="HTHLYSR"/>
</dbReference>
<dbReference type="InterPro" id="IPR005119">
    <property type="entry name" value="LysR_subst-bd"/>
</dbReference>
<proteinExistence type="inferred from homology"/>
<organism evidence="6 7">
    <name type="scientific">Pantoea rodasii</name>
    <dbReference type="NCBI Taxonomy" id="1076549"/>
    <lineage>
        <taxon>Bacteria</taxon>
        <taxon>Pseudomonadati</taxon>
        <taxon>Pseudomonadota</taxon>
        <taxon>Gammaproteobacteria</taxon>
        <taxon>Enterobacterales</taxon>
        <taxon>Erwiniaceae</taxon>
        <taxon>Pantoea</taxon>
    </lineage>
</organism>
<dbReference type="EMBL" id="PIQI01000028">
    <property type="protein sequence ID" value="PJZ03359.1"/>
    <property type="molecule type" value="Genomic_DNA"/>
</dbReference>
<dbReference type="SUPFAM" id="SSF46785">
    <property type="entry name" value="Winged helix' DNA-binding domain"/>
    <property type="match status" value="1"/>
</dbReference>
<dbReference type="GO" id="GO:0003700">
    <property type="term" value="F:DNA-binding transcription factor activity"/>
    <property type="evidence" value="ECO:0007669"/>
    <property type="project" value="InterPro"/>
</dbReference>
<evidence type="ECO:0000256" key="1">
    <source>
        <dbReference type="ARBA" id="ARBA00009437"/>
    </source>
</evidence>
<dbReference type="PANTHER" id="PTHR30126">
    <property type="entry name" value="HTH-TYPE TRANSCRIPTIONAL REGULATOR"/>
    <property type="match status" value="1"/>
</dbReference>
<protein>
    <submittedName>
        <fullName evidence="6">LysR family transcriptional regulator</fullName>
    </submittedName>
</protein>
<comment type="caution">
    <text evidence="6">The sequence shown here is derived from an EMBL/GenBank/DDBJ whole genome shotgun (WGS) entry which is preliminary data.</text>
</comment>
<dbReference type="Proteomes" id="UP000232062">
    <property type="component" value="Unassembled WGS sequence"/>
</dbReference>
<evidence type="ECO:0000259" key="5">
    <source>
        <dbReference type="PROSITE" id="PS50931"/>
    </source>
</evidence>
<evidence type="ECO:0000313" key="7">
    <source>
        <dbReference type="Proteomes" id="UP000232062"/>
    </source>
</evidence>
<keyword evidence="2" id="KW-0805">Transcription regulation</keyword>
<dbReference type="InterPro" id="IPR000847">
    <property type="entry name" value="LysR_HTH_N"/>
</dbReference>
<evidence type="ECO:0000256" key="4">
    <source>
        <dbReference type="ARBA" id="ARBA00023163"/>
    </source>
</evidence>
<evidence type="ECO:0000256" key="2">
    <source>
        <dbReference type="ARBA" id="ARBA00023015"/>
    </source>
</evidence>
<dbReference type="GO" id="GO:0000976">
    <property type="term" value="F:transcription cis-regulatory region binding"/>
    <property type="evidence" value="ECO:0007669"/>
    <property type="project" value="TreeGrafter"/>
</dbReference>
<feature type="domain" description="HTH lysR-type" evidence="5">
    <location>
        <begin position="1"/>
        <end position="58"/>
    </location>
</feature>
<dbReference type="AlphaFoldDB" id="A0A2M9W765"/>
<dbReference type="SUPFAM" id="SSF53850">
    <property type="entry name" value="Periplasmic binding protein-like II"/>
    <property type="match status" value="1"/>
</dbReference>
<keyword evidence="7" id="KW-1185">Reference proteome</keyword>
<dbReference type="InterPro" id="IPR036388">
    <property type="entry name" value="WH-like_DNA-bd_sf"/>
</dbReference>
<name>A0A2M9W765_9GAMM</name>